<accession>A0ABP1AEU0</accession>
<evidence type="ECO:0000259" key="4">
    <source>
        <dbReference type="Pfam" id="PF24545"/>
    </source>
</evidence>
<gene>
    <name evidence="5" type="ORF">CSSPJE1EN2_LOCUS3993</name>
</gene>
<feature type="domain" description="TPPC8 first Ig-like" evidence="4">
    <location>
        <begin position="610"/>
        <end position="796"/>
    </location>
</feature>
<name>A0ABP1AEU0_9BRYO</name>
<evidence type="ECO:0008006" key="7">
    <source>
        <dbReference type="Google" id="ProtNLM"/>
    </source>
</evidence>
<dbReference type="Pfam" id="PF12739">
    <property type="entry name" value="TRAPPC-Trs85"/>
    <property type="match status" value="1"/>
</dbReference>
<feature type="compositionally biased region" description="Polar residues" evidence="1">
    <location>
        <begin position="1144"/>
        <end position="1161"/>
    </location>
</feature>
<evidence type="ECO:0000313" key="6">
    <source>
        <dbReference type="Proteomes" id="UP001497522"/>
    </source>
</evidence>
<dbReference type="SUPFAM" id="SSF48452">
    <property type="entry name" value="TPR-like"/>
    <property type="match status" value="1"/>
</dbReference>
<evidence type="ECO:0000313" key="5">
    <source>
        <dbReference type="EMBL" id="CAK9860998.1"/>
    </source>
</evidence>
<reference evidence="5" key="1">
    <citation type="submission" date="2024-03" db="EMBL/GenBank/DDBJ databases">
        <authorList>
            <consortium name="ELIXIR-Norway"/>
            <consortium name="Elixir Norway"/>
        </authorList>
    </citation>
    <scope>NUCLEOTIDE SEQUENCE</scope>
</reference>
<evidence type="ECO:0000259" key="2">
    <source>
        <dbReference type="Pfam" id="PF24542"/>
    </source>
</evidence>
<dbReference type="Gene3D" id="1.25.40.10">
    <property type="entry name" value="Tetratricopeptide repeat domain"/>
    <property type="match status" value="1"/>
</dbReference>
<proteinExistence type="predicted"/>
<dbReference type="Pfam" id="PF24544">
    <property type="entry name" value="Ig_TPPC8_2nd"/>
    <property type="match status" value="1"/>
</dbReference>
<dbReference type="EMBL" id="OZ023712">
    <property type="protein sequence ID" value="CAK9860998.1"/>
    <property type="molecule type" value="Genomic_DNA"/>
</dbReference>
<dbReference type="PANTHER" id="PTHR12975:SF6">
    <property type="entry name" value="TRAFFICKING PROTEIN PARTICLE COMPLEX SUBUNIT 8"/>
    <property type="match status" value="1"/>
</dbReference>
<dbReference type="Pfam" id="PF24542">
    <property type="entry name" value="Ig_TPPC8_C"/>
    <property type="match status" value="1"/>
</dbReference>
<dbReference type="InterPro" id="IPR057651">
    <property type="entry name" value="Ig_TPPC8_C"/>
</dbReference>
<dbReference type="InterPro" id="IPR011990">
    <property type="entry name" value="TPR-like_helical_dom_sf"/>
</dbReference>
<protein>
    <recommendedName>
        <fullName evidence="7">Trafficking protein particle complex subunit 8</fullName>
    </recommendedName>
</protein>
<organism evidence="5 6">
    <name type="scientific">Sphagnum jensenii</name>
    <dbReference type="NCBI Taxonomy" id="128206"/>
    <lineage>
        <taxon>Eukaryota</taxon>
        <taxon>Viridiplantae</taxon>
        <taxon>Streptophyta</taxon>
        <taxon>Embryophyta</taxon>
        <taxon>Bryophyta</taxon>
        <taxon>Sphagnophytina</taxon>
        <taxon>Sphagnopsida</taxon>
        <taxon>Sphagnales</taxon>
        <taxon>Sphagnaceae</taxon>
        <taxon>Sphagnum</taxon>
    </lineage>
</organism>
<dbReference type="Pfam" id="PF24545">
    <property type="entry name" value="Ig_TPPC8_1st"/>
    <property type="match status" value="1"/>
</dbReference>
<keyword evidence="6" id="KW-1185">Reference proteome</keyword>
<evidence type="ECO:0000256" key="1">
    <source>
        <dbReference type="SAM" id="MobiDB-lite"/>
    </source>
</evidence>
<feature type="region of interest" description="Disordered" evidence="1">
    <location>
        <begin position="1144"/>
        <end position="1176"/>
    </location>
</feature>
<dbReference type="PANTHER" id="PTHR12975">
    <property type="entry name" value="TRANSPORT PROTEIN TRAPP"/>
    <property type="match status" value="1"/>
</dbReference>
<dbReference type="InterPro" id="IPR058541">
    <property type="entry name" value="Ig_TPPC8_1st"/>
</dbReference>
<feature type="domain" description="TPPC8 C-terminal Ig-like" evidence="2">
    <location>
        <begin position="1095"/>
        <end position="1231"/>
    </location>
</feature>
<dbReference type="InterPro" id="IPR058538">
    <property type="entry name" value="Ig_TPPC8_2nd"/>
</dbReference>
<sequence>MEAAGAALAHLMRDRFSPVVMVLSTPRAEESCRKNHLGFVDLLRPFSVLDQINVPVRTASEQPYRLQDFQLRIFNASEIRQPSPEIAEEHLVEIVTNSSDDAVGALQGDPANIEVVKQMAESETQVSWFQRYSKSFMSTLAFSEHEALDHPVACLLVVSSKDESPLSQFVDLFNGNQLPGLLNEGAMDPKILKHYVLLHDVQDGALDGCNEILFEMRGAFGVNNCGVLPINSGAPDVAFQLDFWTRRSSLPIIPSSHSTSELVCIVSSDVQITDFLLDVTLKQVIPHMEQKIRMLNQQVSATRKGLKNQLKNLWWRKGKDDTPDVQTGPVYTFSSMESQIRVLADYAFMLRDYDLALSNYRLLSSDYKTDKAWKHYAGVQEMIGLCLFMLDQSRREAEMCLDTAYNYYQKCGGLTAKYATRTALWLSEMHKARGQFREAAGVLFRASVEELDLRAGVLLEQAAYCYLRASPPMLRKFGFHLVLAGNRYIVCAQHKHAMRVYMSALSIFEDQGWKYISDHVHFHLGRLSHFLGSFDLAILHFMKLISCSHQSPTNQSNFLREFLYVVQNTVGKDKLLELDLPAVKVENVCVHFEDHRTYASSAAAAAPEEIWGPVEEGLLPAVTVTLHTWMDAPSKSLPQVKDFNICVAGEDIGVDVEFSNPLQIPIDISSICLSCEFIHTAAASEEIDSQISKEETADISASPLFLPQEAFSLKPEEKIVVRLMVKPLKEGVLKVVGVNWILSGVAAGHRDFAVLGPRIKRSKSGARDEPLPHQRLKFHVLRHMPRLDVSVHELPARVNSGELHRVVLELYNPSKVPVKKLKLKSSHSNSLLVGDPADLDMEFPSCLEVQAQQGQQEVHNAESFEQDSSPSGLVFSFPEGTVLEGGSTVLWPLWFHASHAGMLSINTVIYYESDGATVGLMYRTVRMTHTIQVLPALCISVQISPSPMHLQQFFLRLDVENQHLTESFWLRQVSCAGDHWCLAPLLPPMVEQEGMGGTDTAEVRAAFLSASVCPSQLLPPSQTLSLFFKLLAQMDADKHITAATNPMSDSGLVDVVLISEQQEGMGTVQDSLRVGAHHVCHCSVQGAQPFVWVMEAPKCVVHDFWTQPFCEVSVTLTIRNCSIFAASVRVETLDLASAASSQTTQGGWTSLGVSTPPSGESSKAEPPRKSTSGVPNTEVMVNRASCGPFLWCNLQASTIHTLPAGASAKVPLRIAFFAPGSYDLSRYRISWTLLEFEPSTSSLSTAATSKEALGTGLGHPLLLTVVQSIT</sequence>
<feature type="domain" description="TPPC8 second Ig-like" evidence="3">
    <location>
        <begin position="801"/>
        <end position="925"/>
    </location>
</feature>
<dbReference type="InterPro" id="IPR024420">
    <property type="entry name" value="TRAPP_III_complex_Trs85"/>
</dbReference>
<evidence type="ECO:0000259" key="3">
    <source>
        <dbReference type="Pfam" id="PF24544"/>
    </source>
</evidence>
<dbReference type="Proteomes" id="UP001497522">
    <property type="component" value="Chromosome 11"/>
</dbReference>